<reference evidence="1 2" key="1">
    <citation type="submission" date="2019-09" db="EMBL/GenBank/DDBJ databases">
        <authorList>
            <person name="Chandra G."/>
            <person name="Truman W A."/>
        </authorList>
    </citation>
    <scope>NUCLEOTIDE SEQUENCE [LARGE SCALE GENOMIC DNA]</scope>
    <source>
        <strain evidence="1">PS847</strain>
    </source>
</reference>
<sequence>MKTANEKLLDKLIGHEVDLQHLSNAQVVAIIKILNSKDAELRAALIVAIDNLGPNLSAASVDAALSTVLRLNQSTFVEISKALDQATDGLISYEIAFQQGALQAVIPAVVQEAFPIAAAQFSQVKAIAQARPFQGRLLREWMSGIEASRAASVRDAVRAGVVEGRTTAEIVRNIMGTRPEKYADGILQKSRREIEAVVRSAVSSTAEAASDKAYEANSDIISHIEWISTLDNRTSTDCRIRDRLPYTVGTYLPIGHKIPWLSGPGRIHWCCRSTKLPILKSAAKLGFSDGATRASMDGQVPQSTTYAEWLGRQTAARQDEILGPERGKLLRQEKLKLDDFYNDKGKFLTLEELHSKLQLAVLLES</sequence>
<evidence type="ECO:0000313" key="2">
    <source>
        <dbReference type="Proteomes" id="UP000326067"/>
    </source>
</evidence>
<evidence type="ECO:0008006" key="3">
    <source>
        <dbReference type="Google" id="ProtNLM"/>
    </source>
</evidence>
<dbReference type="RefSeq" id="WP_150635473.1">
    <property type="nucleotide sequence ID" value="NZ_CABVIC010000001.1"/>
</dbReference>
<name>A0A5E7ICL5_PSEFL</name>
<dbReference type="InterPro" id="IPR017029">
    <property type="entry name" value="Phage_head_put"/>
</dbReference>
<organism evidence="1 2">
    <name type="scientific">Pseudomonas fluorescens</name>
    <dbReference type="NCBI Taxonomy" id="294"/>
    <lineage>
        <taxon>Bacteria</taxon>
        <taxon>Pseudomonadati</taxon>
        <taxon>Pseudomonadota</taxon>
        <taxon>Gammaproteobacteria</taxon>
        <taxon>Pseudomonadales</taxon>
        <taxon>Pseudomonadaceae</taxon>
        <taxon>Pseudomonas</taxon>
    </lineage>
</organism>
<protein>
    <recommendedName>
        <fullName evidence="3">Phage head morphogenesis domain-containing protein</fullName>
    </recommendedName>
</protein>
<accession>A0A5E7ICL5</accession>
<gene>
    <name evidence="1" type="ORF">PS847_01228</name>
</gene>
<dbReference type="EMBL" id="CABVIC010000001">
    <property type="protein sequence ID" value="VVO69453.1"/>
    <property type="molecule type" value="Genomic_DNA"/>
</dbReference>
<proteinExistence type="predicted"/>
<dbReference type="AlphaFoldDB" id="A0A5E7ICL5"/>
<dbReference type="Proteomes" id="UP000326067">
    <property type="component" value="Unassembled WGS sequence"/>
</dbReference>
<dbReference type="PIRSF" id="PIRSF034565">
    <property type="entry name" value="UCP034565"/>
    <property type="match status" value="1"/>
</dbReference>
<evidence type="ECO:0000313" key="1">
    <source>
        <dbReference type="EMBL" id="VVO69453.1"/>
    </source>
</evidence>